<feature type="transmembrane region" description="Helical" evidence="8">
    <location>
        <begin position="163"/>
        <end position="183"/>
    </location>
</feature>
<organism evidence="10 11">
    <name type="scientific">Aquamicrobium zhengzhouense</name>
    <dbReference type="NCBI Taxonomy" id="2781738"/>
    <lineage>
        <taxon>Bacteria</taxon>
        <taxon>Pseudomonadati</taxon>
        <taxon>Pseudomonadota</taxon>
        <taxon>Alphaproteobacteria</taxon>
        <taxon>Hyphomicrobiales</taxon>
        <taxon>Phyllobacteriaceae</taxon>
        <taxon>Aquamicrobium</taxon>
    </lineage>
</organism>
<dbReference type="InterPro" id="IPR004812">
    <property type="entry name" value="Efflux_drug-R_Bcr/CmlA"/>
</dbReference>
<feature type="domain" description="Major facilitator superfamily (MFS) profile" evidence="9">
    <location>
        <begin position="12"/>
        <end position="395"/>
    </location>
</feature>
<dbReference type="PANTHER" id="PTHR43124:SF3">
    <property type="entry name" value="CHLORAMPHENICOL EFFLUX PUMP RV0191"/>
    <property type="match status" value="1"/>
</dbReference>
<proteinExistence type="inferred from homology"/>
<feature type="transmembrane region" description="Helical" evidence="8">
    <location>
        <begin position="277"/>
        <end position="299"/>
    </location>
</feature>
<feature type="transmembrane region" description="Helical" evidence="8">
    <location>
        <begin position="12"/>
        <end position="34"/>
    </location>
</feature>
<feature type="transmembrane region" description="Helical" evidence="8">
    <location>
        <begin position="46"/>
        <end position="66"/>
    </location>
</feature>
<keyword evidence="8" id="KW-0997">Cell inner membrane</keyword>
<gene>
    <name evidence="10" type="ORF">IOD40_00715</name>
</gene>
<name>A0ABS0S7D3_9HYPH</name>
<feature type="transmembrane region" description="Helical" evidence="8">
    <location>
        <begin position="248"/>
        <end position="265"/>
    </location>
</feature>
<keyword evidence="6 8" id="KW-1133">Transmembrane helix</keyword>
<keyword evidence="4" id="KW-1003">Cell membrane</keyword>
<dbReference type="PANTHER" id="PTHR43124">
    <property type="entry name" value="PURINE EFFLUX PUMP PBUE"/>
    <property type="match status" value="1"/>
</dbReference>
<dbReference type="InterPro" id="IPR011701">
    <property type="entry name" value="MFS"/>
</dbReference>
<dbReference type="PROSITE" id="PS00216">
    <property type="entry name" value="SUGAR_TRANSPORT_1"/>
    <property type="match status" value="1"/>
</dbReference>
<dbReference type="InterPro" id="IPR020846">
    <property type="entry name" value="MFS_dom"/>
</dbReference>
<keyword evidence="11" id="KW-1185">Reference proteome</keyword>
<feature type="transmembrane region" description="Helical" evidence="8">
    <location>
        <begin position="305"/>
        <end position="322"/>
    </location>
</feature>
<evidence type="ECO:0000313" key="11">
    <source>
        <dbReference type="Proteomes" id="UP000601789"/>
    </source>
</evidence>
<keyword evidence="7 8" id="KW-0472">Membrane</keyword>
<dbReference type="RefSeq" id="WP_198473294.1">
    <property type="nucleotide sequence ID" value="NZ_JADGMQ010000001.1"/>
</dbReference>
<feature type="transmembrane region" description="Helical" evidence="8">
    <location>
        <begin position="370"/>
        <end position="390"/>
    </location>
</feature>
<dbReference type="InterPro" id="IPR050189">
    <property type="entry name" value="MFS_Efflux_Transporters"/>
</dbReference>
<evidence type="ECO:0000256" key="5">
    <source>
        <dbReference type="ARBA" id="ARBA00022692"/>
    </source>
</evidence>
<protein>
    <recommendedName>
        <fullName evidence="8">Bcr/CflA family efflux transporter</fullName>
    </recommendedName>
</protein>
<accession>A0ABS0S7D3</accession>
<comment type="similarity">
    <text evidence="2 8">Belongs to the major facilitator superfamily. Bcr/CmlA family.</text>
</comment>
<dbReference type="InterPro" id="IPR005829">
    <property type="entry name" value="Sugar_transporter_CS"/>
</dbReference>
<evidence type="ECO:0000256" key="3">
    <source>
        <dbReference type="ARBA" id="ARBA00022448"/>
    </source>
</evidence>
<comment type="subcellular location">
    <subcellularLocation>
        <location evidence="8">Cell inner membrane</location>
        <topology evidence="8">Multi-pass membrane protein</topology>
    </subcellularLocation>
    <subcellularLocation>
        <location evidence="1">Cell membrane</location>
        <topology evidence="1">Multi-pass membrane protein</topology>
    </subcellularLocation>
</comment>
<dbReference type="Gene3D" id="1.20.1720.10">
    <property type="entry name" value="Multidrug resistance protein D"/>
    <property type="match status" value="1"/>
</dbReference>
<feature type="transmembrane region" description="Helical" evidence="8">
    <location>
        <begin position="135"/>
        <end position="157"/>
    </location>
</feature>
<keyword evidence="3 8" id="KW-0813">Transport</keyword>
<dbReference type="Proteomes" id="UP000601789">
    <property type="component" value="Unassembled WGS sequence"/>
</dbReference>
<dbReference type="SUPFAM" id="SSF103473">
    <property type="entry name" value="MFS general substrate transporter"/>
    <property type="match status" value="1"/>
</dbReference>
<dbReference type="NCBIfam" id="TIGR00710">
    <property type="entry name" value="efflux_Bcr_CflA"/>
    <property type="match status" value="1"/>
</dbReference>
<feature type="transmembrane region" description="Helical" evidence="8">
    <location>
        <begin position="78"/>
        <end position="97"/>
    </location>
</feature>
<dbReference type="Pfam" id="PF07690">
    <property type="entry name" value="MFS_1"/>
    <property type="match status" value="1"/>
</dbReference>
<feature type="transmembrane region" description="Helical" evidence="8">
    <location>
        <begin position="212"/>
        <end position="236"/>
    </location>
</feature>
<dbReference type="InterPro" id="IPR036259">
    <property type="entry name" value="MFS_trans_sf"/>
</dbReference>
<keyword evidence="5 8" id="KW-0812">Transmembrane</keyword>
<evidence type="ECO:0000259" key="9">
    <source>
        <dbReference type="PROSITE" id="PS50850"/>
    </source>
</evidence>
<evidence type="ECO:0000313" key="10">
    <source>
        <dbReference type="EMBL" id="MBI1619189.1"/>
    </source>
</evidence>
<dbReference type="EMBL" id="JADGMQ010000001">
    <property type="protein sequence ID" value="MBI1619189.1"/>
    <property type="molecule type" value="Genomic_DNA"/>
</dbReference>
<reference evidence="10 11" key="1">
    <citation type="submission" date="2020-10" db="EMBL/GenBank/DDBJ databases">
        <title>Aquamicrobium zhengzhouensis sp. nov., a exopolysaccharide producing bacterium isolated from farmland soil.</title>
        <authorList>
            <person name="Wang X."/>
        </authorList>
    </citation>
    <scope>NUCLEOTIDE SEQUENCE [LARGE SCALE GENOMIC DNA]</scope>
    <source>
        <strain evidence="11">cd-1</strain>
    </source>
</reference>
<evidence type="ECO:0000256" key="4">
    <source>
        <dbReference type="ARBA" id="ARBA00022475"/>
    </source>
</evidence>
<feature type="transmembrane region" description="Helical" evidence="8">
    <location>
        <begin position="103"/>
        <end position="123"/>
    </location>
</feature>
<evidence type="ECO:0000256" key="1">
    <source>
        <dbReference type="ARBA" id="ARBA00004651"/>
    </source>
</evidence>
<evidence type="ECO:0000256" key="6">
    <source>
        <dbReference type="ARBA" id="ARBA00022989"/>
    </source>
</evidence>
<sequence>MRAFPNRATPPHIVTLTLAASIGPLAINMFLPSLPGMARDFQADYSVMQLTVTLYLFAQAVIQLFIGPASDRFGRRPVMLFSLVTFVIGTIIALLAPTIEILLAARVLQSFAAGGMVLARAMVRDTVPTNEAASKIAYITMGMAFVPTISPVIGGMLDAVYGWQASFFAMLIFGILGVALVWLDLGETNRVTSSSMAAQFRSYPELLTSRRFWGYSATAAFTTGTFFAFLGGGPFVATEILGLGPAAYGFYFGIMSMGYIIGNFLSGRYTMQLGVDVMIVSGNVIAVVAMLVSLVLFSVGIDHPLALFLPAGFVGIGNGLALPSTNAGIVSVRPHLAGSASGLGGALQIAGGAALSVLAGVIISRETGPFPLLWLMVLSSFASVICSLYVKSLPKRPEID</sequence>
<evidence type="ECO:0000256" key="2">
    <source>
        <dbReference type="ARBA" id="ARBA00006236"/>
    </source>
</evidence>
<dbReference type="CDD" id="cd17320">
    <property type="entry name" value="MFS_MdfA_MDR_like"/>
    <property type="match status" value="1"/>
</dbReference>
<dbReference type="PROSITE" id="PS50850">
    <property type="entry name" value="MFS"/>
    <property type="match status" value="1"/>
</dbReference>
<evidence type="ECO:0000256" key="8">
    <source>
        <dbReference type="RuleBase" id="RU365088"/>
    </source>
</evidence>
<feature type="transmembrane region" description="Helical" evidence="8">
    <location>
        <begin position="343"/>
        <end position="364"/>
    </location>
</feature>
<comment type="caution">
    <text evidence="10">The sequence shown here is derived from an EMBL/GenBank/DDBJ whole genome shotgun (WGS) entry which is preliminary data.</text>
</comment>
<evidence type="ECO:0000256" key="7">
    <source>
        <dbReference type="ARBA" id="ARBA00023136"/>
    </source>
</evidence>